<evidence type="ECO:0000256" key="1">
    <source>
        <dbReference type="SAM" id="Phobius"/>
    </source>
</evidence>
<feature type="transmembrane region" description="Helical" evidence="1">
    <location>
        <begin position="143"/>
        <end position="161"/>
    </location>
</feature>
<dbReference type="RefSeq" id="WP_149690214.1">
    <property type="nucleotide sequence ID" value="NZ_SDPQ02000003.1"/>
</dbReference>
<sequence>MKPVNPLWYLAAFLFALGSVMIATVVAAGAWDPVREVTVTPTTVRADAQGKTLVVFTDILQPERNVTCRATGRDKKPVGIPRAALDIKVDNEGNQWHLIGLLDAGANGVRVQCTPRDRRVDNASYAWATVTGFETRANNAKGIGILGLTVAVVFAGYVFWCRRQQRQETAREPA</sequence>
<keyword evidence="1" id="KW-0472">Membrane</keyword>
<gene>
    <name evidence="2" type="ORF">ESP70_015465</name>
</gene>
<comment type="caution">
    <text evidence="2">The sequence shown here is derived from an EMBL/GenBank/DDBJ whole genome shotgun (WGS) entry which is preliminary data.</text>
</comment>
<dbReference type="Proteomes" id="UP000380867">
    <property type="component" value="Unassembled WGS sequence"/>
</dbReference>
<reference evidence="2" key="1">
    <citation type="submission" date="2019-09" db="EMBL/GenBank/DDBJ databases">
        <authorList>
            <person name="Li J."/>
        </authorList>
    </citation>
    <scope>NUCLEOTIDE SEQUENCE [LARGE SCALE GENOMIC DNA]</scope>
    <source>
        <strain evidence="2">JCM 14732</strain>
    </source>
</reference>
<keyword evidence="1" id="KW-1133">Transmembrane helix</keyword>
<dbReference type="OrthoDB" id="3745795at2"/>
<keyword evidence="3" id="KW-1185">Reference proteome</keyword>
<dbReference type="AlphaFoldDB" id="A0A5M4FB33"/>
<evidence type="ECO:0000313" key="2">
    <source>
        <dbReference type="EMBL" id="KAA1395551.1"/>
    </source>
</evidence>
<dbReference type="EMBL" id="SDPQ02000003">
    <property type="protein sequence ID" value="KAA1395551.1"/>
    <property type="molecule type" value="Genomic_DNA"/>
</dbReference>
<protein>
    <submittedName>
        <fullName evidence="2">Uncharacterized protein</fullName>
    </submittedName>
</protein>
<proteinExistence type="predicted"/>
<feature type="transmembrane region" description="Helical" evidence="1">
    <location>
        <begin position="7"/>
        <end position="31"/>
    </location>
</feature>
<organism evidence="2 3">
    <name type="scientific">Aeromicrobium ginsengisoli</name>
    <dbReference type="NCBI Taxonomy" id="363867"/>
    <lineage>
        <taxon>Bacteria</taxon>
        <taxon>Bacillati</taxon>
        <taxon>Actinomycetota</taxon>
        <taxon>Actinomycetes</taxon>
        <taxon>Propionibacteriales</taxon>
        <taxon>Nocardioidaceae</taxon>
        <taxon>Aeromicrobium</taxon>
    </lineage>
</organism>
<name>A0A5M4FB33_9ACTN</name>
<keyword evidence="1" id="KW-0812">Transmembrane</keyword>
<accession>A0A5M4FB33</accession>
<evidence type="ECO:0000313" key="3">
    <source>
        <dbReference type="Proteomes" id="UP000380867"/>
    </source>
</evidence>